<gene>
    <name evidence="3" type="ORF">PODLI_1B036922</name>
</gene>
<protein>
    <submittedName>
        <fullName evidence="3">Osteocrin</fullName>
    </submittedName>
</protein>
<feature type="signal peptide" evidence="2">
    <location>
        <begin position="1"/>
        <end position="22"/>
    </location>
</feature>
<dbReference type="GO" id="GO:0005102">
    <property type="term" value="F:signaling receptor binding"/>
    <property type="evidence" value="ECO:0007669"/>
    <property type="project" value="TreeGrafter"/>
</dbReference>
<feature type="compositionally biased region" description="Polar residues" evidence="1">
    <location>
        <begin position="145"/>
        <end position="158"/>
    </location>
</feature>
<sequence length="170" mass="18471">MLRCQRVAGYLVLAITLFQWQSRTTFQVAALQEQPSAPSSPPGEGRLSLSGQEKPAADLVAKLLLFDELVSLENDVIETKKKRSFSGFGSPLDRLSAGSLDLKAKQRKVVEIPKRRFGIPLDRIGVNRLSNTRGLPALVDALRRTSPTAKGTSASPTATPRDFAVQKQAS</sequence>
<accession>A0AA35KDC3</accession>
<feature type="chain" id="PRO_5041430100" evidence="2">
    <location>
        <begin position="23"/>
        <end position="170"/>
    </location>
</feature>
<evidence type="ECO:0000313" key="4">
    <source>
        <dbReference type="Proteomes" id="UP001178461"/>
    </source>
</evidence>
<feature type="region of interest" description="Disordered" evidence="1">
    <location>
        <begin position="143"/>
        <end position="170"/>
    </location>
</feature>
<dbReference type="InterPro" id="IPR021088">
    <property type="entry name" value="Osteocrin"/>
</dbReference>
<dbReference type="PANTHER" id="PTHR35353:SF1">
    <property type="entry name" value="OSTEOCRIN"/>
    <property type="match status" value="1"/>
</dbReference>
<organism evidence="3 4">
    <name type="scientific">Podarcis lilfordi</name>
    <name type="common">Lilford's wall lizard</name>
    <dbReference type="NCBI Taxonomy" id="74358"/>
    <lineage>
        <taxon>Eukaryota</taxon>
        <taxon>Metazoa</taxon>
        <taxon>Chordata</taxon>
        <taxon>Craniata</taxon>
        <taxon>Vertebrata</taxon>
        <taxon>Euteleostomi</taxon>
        <taxon>Lepidosauria</taxon>
        <taxon>Squamata</taxon>
        <taxon>Bifurcata</taxon>
        <taxon>Unidentata</taxon>
        <taxon>Episquamata</taxon>
        <taxon>Laterata</taxon>
        <taxon>Lacertibaenia</taxon>
        <taxon>Lacertidae</taxon>
        <taxon>Podarcis</taxon>
    </lineage>
</organism>
<dbReference type="GO" id="GO:0005615">
    <property type="term" value="C:extracellular space"/>
    <property type="evidence" value="ECO:0007669"/>
    <property type="project" value="TreeGrafter"/>
</dbReference>
<dbReference type="EMBL" id="OX395130">
    <property type="protein sequence ID" value="CAI5776150.1"/>
    <property type="molecule type" value="Genomic_DNA"/>
</dbReference>
<dbReference type="Proteomes" id="UP001178461">
    <property type="component" value="Chromosome 5"/>
</dbReference>
<dbReference type="AlphaFoldDB" id="A0AA35KDC3"/>
<reference evidence="3" key="1">
    <citation type="submission" date="2022-12" db="EMBL/GenBank/DDBJ databases">
        <authorList>
            <person name="Alioto T."/>
            <person name="Alioto T."/>
            <person name="Gomez Garrido J."/>
        </authorList>
    </citation>
    <scope>NUCLEOTIDE SEQUENCE</scope>
</reference>
<evidence type="ECO:0000256" key="2">
    <source>
        <dbReference type="SAM" id="SignalP"/>
    </source>
</evidence>
<evidence type="ECO:0000313" key="3">
    <source>
        <dbReference type="EMBL" id="CAI5776150.1"/>
    </source>
</evidence>
<keyword evidence="2" id="KW-0732">Signal</keyword>
<proteinExistence type="predicted"/>
<dbReference type="Pfam" id="PF11037">
    <property type="entry name" value="Musclin"/>
    <property type="match status" value="1"/>
</dbReference>
<evidence type="ECO:0000256" key="1">
    <source>
        <dbReference type="SAM" id="MobiDB-lite"/>
    </source>
</evidence>
<dbReference type="PANTHER" id="PTHR35353">
    <property type="entry name" value="OSTEOCRIN"/>
    <property type="match status" value="1"/>
</dbReference>
<name>A0AA35KDC3_9SAUR</name>
<dbReference type="GO" id="GO:0009755">
    <property type="term" value="P:hormone-mediated signaling pathway"/>
    <property type="evidence" value="ECO:0007669"/>
    <property type="project" value="TreeGrafter"/>
</dbReference>
<keyword evidence="4" id="KW-1185">Reference proteome</keyword>
<feature type="region of interest" description="Disordered" evidence="1">
    <location>
        <begin position="32"/>
        <end position="51"/>
    </location>
</feature>